<dbReference type="PANTHER" id="PTHR11177">
    <property type="entry name" value="CHITINASE"/>
    <property type="match status" value="1"/>
</dbReference>
<feature type="domain" description="GH18" evidence="9">
    <location>
        <begin position="38"/>
        <end position="425"/>
    </location>
</feature>
<evidence type="ECO:0000313" key="10">
    <source>
        <dbReference type="EMBL" id="GLK09552.1"/>
    </source>
</evidence>
<evidence type="ECO:0000256" key="8">
    <source>
        <dbReference type="SAM" id="SignalP"/>
    </source>
</evidence>
<name>A0A9W6MCZ8_9ACTN</name>
<dbReference type="Gene3D" id="3.10.50.10">
    <property type="match status" value="1"/>
</dbReference>
<keyword evidence="5 6" id="KW-0326">Glycosidase</keyword>
<keyword evidence="8" id="KW-0732">Signal</keyword>
<dbReference type="AlphaFoldDB" id="A0A9W6MCZ8"/>
<dbReference type="CDD" id="cd06548">
    <property type="entry name" value="GH18_chitinase"/>
    <property type="match status" value="1"/>
</dbReference>
<keyword evidence="4" id="KW-0146">Chitin degradation</keyword>
<dbReference type="GO" id="GO:0005975">
    <property type="term" value="P:carbohydrate metabolic process"/>
    <property type="evidence" value="ECO:0007669"/>
    <property type="project" value="InterPro"/>
</dbReference>
<reference evidence="10" key="2">
    <citation type="submission" date="2023-01" db="EMBL/GenBank/DDBJ databases">
        <authorList>
            <person name="Sun Q."/>
            <person name="Evtushenko L."/>
        </authorList>
    </citation>
    <scope>NUCLEOTIDE SEQUENCE</scope>
    <source>
        <strain evidence="10">VKM Ac-2007</strain>
    </source>
</reference>
<evidence type="ECO:0000256" key="4">
    <source>
        <dbReference type="ARBA" id="ARBA00023024"/>
    </source>
</evidence>
<dbReference type="InterPro" id="IPR017853">
    <property type="entry name" value="GH"/>
</dbReference>
<dbReference type="Gene3D" id="3.20.20.80">
    <property type="entry name" value="Glycosidases"/>
    <property type="match status" value="1"/>
</dbReference>
<dbReference type="GO" id="GO:0006032">
    <property type="term" value="P:chitin catabolic process"/>
    <property type="evidence" value="ECO:0007669"/>
    <property type="project" value="UniProtKB-KW"/>
</dbReference>
<dbReference type="GO" id="GO:0008843">
    <property type="term" value="F:endochitinase activity"/>
    <property type="evidence" value="ECO:0007669"/>
    <property type="project" value="UniProtKB-EC"/>
</dbReference>
<dbReference type="EC" id="3.2.1.14" evidence="2"/>
<dbReference type="RefSeq" id="WP_271218005.1">
    <property type="nucleotide sequence ID" value="NZ_BAAAVD010000045.1"/>
</dbReference>
<sequence>MQRLLRNTLAATLAAGLTALAVPAPAQAQAHPDHGDRFKRVAYFVQWGIYGRNYHIKDIDTTGAAAKLTHVNYAFGFVSPEGNCISSDSWADWQRPVPADQSVDGVADPEGQVLNGNLNQLKKLKAKHPGLKAMISLGGWSGSKYFSDAVLTAEGRSKLAASCVDLWLKGNLPGAAPGAGAGVFDGIDLDWEWPGSSGAEGNVIRPEDKRNFTLFTAELRRQMNEVNRKSELSAYLPAAAAKIDAGFEVRELFKHFTFATVQGYDLRGSWENITGHNGNLLTDRRDPNTVKYSVDQTVRDYLSRGAPAKKIVVGIPAYGQGWTGVTGGGNGLFKSATGAAQGTWAAGSDDYKNIVKKPGKRYFDPRTGSAWIYDGNEFWSYDTPATATQKAAYIRLKGLGGSMMWSIDQDDAKASLTSAIYNVLR</sequence>
<keyword evidence="11" id="KW-1185">Reference proteome</keyword>
<reference evidence="10" key="1">
    <citation type="journal article" date="2014" name="Int. J. Syst. Evol. Microbiol.">
        <title>Complete genome sequence of Corynebacterium casei LMG S-19264T (=DSM 44701T), isolated from a smear-ripened cheese.</title>
        <authorList>
            <consortium name="US DOE Joint Genome Institute (JGI-PGF)"/>
            <person name="Walter F."/>
            <person name="Albersmeier A."/>
            <person name="Kalinowski J."/>
            <person name="Ruckert C."/>
        </authorList>
    </citation>
    <scope>NUCLEOTIDE SEQUENCE</scope>
    <source>
        <strain evidence="10">VKM Ac-2007</strain>
    </source>
</reference>
<evidence type="ECO:0000256" key="7">
    <source>
        <dbReference type="RuleBase" id="RU004453"/>
    </source>
</evidence>
<dbReference type="InterPro" id="IPR029070">
    <property type="entry name" value="Chitinase_insertion_sf"/>
</dbReference>
<evidence type="ECO:0000313" key="11">
    <source>
        <dbReference type="Proteomes" id="UP001143474"/>
    </source>
</evidence>
<protein>
    <recommendedName>
        <fullName evidence="2">chitinase</fullName>
        <ecNumber evidence="2">3.2.1.14</ecNumber>
    </recommendedName>
</protein>
<dbReference type="PROSITE" id="PS01095">
    <property type="entry name" value="GH18_1"/>
    <property type="match status" value="1"/>
</dbReference>
<evidence type="ECO:0000256" key="6">
    <source>
        <dbReference type="RuleBase" id="RU000489"/>
    </source>
</evidence>
<comment type="similarity">
    <text evidence="7">Belongs to the glycosyl hydrolase 18 family.</text>
</comment>
<accession>A0A9W6MCZ8</accession>
<dbReference type="Pfam" id="PF00704">
    <property type="entry name" value="Glyco_hydro_18"/>
    <property type="match status" value="1"/>
</dbReference>
<evidence type="ECO:0000256" key="2">
    <source>
        <dbReference type="ARBA" id="ARBA00012729"/>
    </source>
</evidence>
<dbReference type="EMBL" id="BSEV01000005">
    <property type="protein sequence ID" value="GLK09552.1"/>
    <property type="molecule type" value="Genomic_DNA"/>
</dbReference>
<evidence type="ECO:0000256" key="5">
    <source>
        <dbReference type="ARBA" id="ARBA00023295"/>
    </source>
</evidence>
<comment type="catalytic activity">
    <reaction evidence="1">
        <text>Random endo-hydrolysis of N-acetyl-beta-D-glucosaminide (1-&gt;4)-beta-linkages in chitin and chitodextrins.</text>
        <dbReference type="EC" id="3.2.1.14"/>
    </reaction>
</comment>
<proteinExistence type="inferred from homology"/>
<comment type="caution">
    <text evidence="10">The sequence shown here is derived from an EMBL/GenBank/DDBJ whole genome shotgun (WGS) entry which is preliminary data.</text>
</comment>
<dbReference type="GO" id="GO:0008061">
    <property type="term" value="F:chitin binding"/>
    <property type="evidence" value="ECO:0007669"/>
    <property type="project" value="InterPro"/>
</dbReference>
<dbReference type="SUPFAM" id="SSF51445">
    <property type="entry name" value="(Trans)glycosidases"/>
    <property type="match status" value="1"/>
</dbReference>
<dbReference type="SMART" id="SM00636">
    <property type="entry name" value="Glyco_18"/>
    <property type="match status" value="1"/>
</dbReference>
<keyword evidence="4" id="KW-0119">Carbohydrate metabolism</keyword>
<keyword evidence="4" id="KW-0624">Polysaccharide degradation</keyword>
<organism evidence="10 11">
    <name type="scientific">Streptosporangium carneum</name>
    <dbReference type="NCBI Taxonomy" id="47481"/>
    <lineage>
        <taxon>Bacteria</taxon>
        <taxon>Bacillati</taxon>
        <taxon>Actinomycetota</taxon>
        <taxon>Actinomycetes</taxon>
        <taxon>Streptosporangiales</taxon>
        <taxon>Streptosporangiaceae</taxon>
        <taxon>Streptosporangium</taxon>
    </lineage>
</organism>
<keyword evidence="3 6" id="KW-0378">Hydrolase</keyword>
<feature type="signal peptide" evidence="8">
    <location>
        <begin position="1"/>
        <end position="28"/>
    </location>
</feature>
<gene>
    <name evidence="10" type="ORF">GCM10017600_29580</name>
</gene>
<evidence type="ECO:0000256" key="1">
    <source>
        <dbReference type="ARBA" id="ARBA00000822"/>
    </source>
</evidence>
<evidence type="ECO:0000256" key="3">
    <source>
        <dbReference type="ARBA" id="ARBA00022801"/>
    </source>
</evidence>
<dbReference type="SUPFAM" id="SSF54556">
    <property type="entry name" value="Chitinase insertion domain"/>
    <property type="match status" value="1"/>
</dbReference>
<dbReference type="Proteomes" id="UP001143474">
    <property type="component" value="Unassembled WGS sequence"/>
</dbReference>
<dbReference type="PANTHER" id="PTHR11177:SF317">
    <property type="entry name" value="CHITINASE 12-RELATED"/>
    <property type="match status" value="1"/>
</dbReference>
<dbReference type="InterPro" id="IPR001223">
    <property type="entry name" value="Glyco_hydro18_cat"/>
</dbReference>
<dbReference type="InterPro" id="IPR011583">
    <property type="entry name" value="Chitinase_II/V-like_cat"/>
</dbReference>
<dbReference type="PROSITE" id="PS51910">
    <property type="entry name" value="GH18_2"/>
    <property type="match status" value="1"/>
</dbReference>
<dbReference type="InterPro" id="IPR050314">
    <property type="entry name" value="Glycosyl_Hydrlase_18"/>
</dbReference>
<evidence type="ECO:0000259" key="9">
    <source>
        <dbReference type="PROSITE" id="PS51910"/>
    </source>
</evidence>
<dbReference type="InterPro" id="IPR001579">
    <property type="entry name" value="Glyco_hydro_18_chit_AS"/>
</dbReference>
<feature type="chain" id="PRO_5040736570" description="chitinase" evidence="8">
    <location>
        <begin position="29"/>
        <end position="425"/>
    </location>
</feature>